<accession>A0A0U5GER0</accession>
<sequence length="249" mass="28968">MLQDLPPELIGDIISYLDKPDLARIRLASKHLESLATPLLFGDITIHVDENDPVNIPIQRALNLSFGSDRNLLHFAKRITFTSQFRVNYTKRCLHHYRGIVEDESDDVWGSGSGDGDEEQDEEVEREEERGRDDAEDEKNVGDKQEDLTEEETRQTEETVRSSERREKDEVEDDDSESIETRYPDDDLLEPYQLTETEQRDLAKYIPWEYDAENPAEITQIKNRVMAMLIRCREGSLTEFRCHLLLPLL</sequence>
<name>A0A0U5GER0_ASPCI</name>
<feature type="domain" description="F-box" evidence="2">
    <location>
        <begin position="1"/>
        <end position="44"/>
    </location>
</feature>
<dbReference type="SUPFAM" id="SSF81383">
    <property type="entry name" value="F-box domain"/>
    <property type="match status" value="1"/>
</dbReference>
<dbReference type="InterPro" id="IPR036047">
    <property type="entry name" value="F-box-like_dom_sf"/>
</dbReference>
<evidence type="ECO:0000256" key="1">
    <source>
        <dbReference type="SAM" id="MobiDB-lite"/>
    </source>
</evidence>
<feature type="region of interest" description="Disordered" evidence="1">
    <location>
        <begin position="104"/>
        <end position="188"/>
    </location>
</feature>
<gene>
    <name evidence="3" type="ORF">ASPCAL13304</name>
</gene>
<protein>
    <recommendedName>
        <fullName evidence="2">F-box domain-containing protein</fullName>
    </recommendedName>
</protein>
<dbReference type="AlphaFoldDB" id="A0A0U5GER0"/>
<dbReference type="Pfam" id="PF12937">
    <property type="entry name" value="F-box-like"/>
    <property type="match status" value="1"/>
</dbReference>
<evidence type="ECO:0000259" key="2">
    <source>
        <dbReference type="PROSITE" id="PS50181"/>
    </source>
</evidence>
<dbReference type="SMART" id="SM00256">
    <property type="entry name" value="FBOX"/>
    <property type="match status" value="1"/>
</dbReference>
<feature type="compositionally biased region" description="Acidic residues" evidence="1">
    <location>
        <begin position="115"/>
        <end position="126"/>
    </location>
</feature>
<dbReference type="Proteomes" id="UP000054771">
    <property type="component" value="Unassembled WGS sequence"/>
</dbReference>
<dbReference type="PROSITE" id="PS50181">
    <property type="entry name" value="FBOX"/>
    <property type="match status" value="1"/>
</dbReference>
<evidence type="ECO:0000313" key="4">
    <source>
        <dbReference type="Proteomes" id="UP000054771"/>
    </source>
</evidence>
<dbReference type="EMBL" id="CDMC01000017">
    <property type="protein sequence ID" value="CEL10179.1"/>
    <property type="molecule type" value="Genomic_DNA"/>
</dbReference>
<dbReference type="InterPro" id="IPR001810">
    <property type="entry name" value="F-box_dom"/>
</dbReference>
<dbReference type="OrthoDB" id="3876619at2759"/>
<feature type="compositionally biased region" description="Basic and acidic residues" evidence="1">
    <location>
        <begin position="127"/>
        <end position="169"/>
    </location>
</feature>
<evidence type="ECO:0000313" key="3">
    <source>
        <dbReference type="EMBL" id="CEL10179.1"/>
    </source>
</evidence>
<organism evidence="3 4">
    <name type="scientific">Aspergillus calidoustus</name>
    <dbReference type="NCBI Taxonomy" id="454130"/>
    <lineage>
        <taxon>Eukaryota</taxon>
        <taxon>Fungi</taxon>
        <taxon>Dikarya</taxon>
        <taxon>Ascomycota</taxon>
        <taxon>Pezizomycotina</taxon>
        <taxon>Eurotiomycetes</taxon>
        <taxon>Eurotiomycetidae</taxon>
        <taxon>Eurotiales</taxon>
        <taxon>Aspergillaceae</taxon>
        <taxon>Aspergillus</taxon>
        <taxon>Aspergillus subgen. Nidulantes</taxon>
    </lineage>
</organism>
<reference evidence="4" key="1">
    <citation type="journal article" date="2016" name="Genome Announc.">
        <title>Draft genome sequences of fungus Aspergillus calidoustus.</title>
        <authorList>
            <person name="Horn F."/>
            <person name="Linde J."/>
            <person name="Mattern D.J."/>
            <person name="Walther G."/>
            <person name="Guthke R."/>
            <person name="Scherlach K."/>
            <person name="Martin K."/>
            <person name="Brakhage A.A."/>
            <person name="Petzke L."/>
            <person name="Valiante V."/>
        </authorList>
    </citation>
    <scope>NUCLEOTIDE SEQUENCE [LARGE SCALE GENOMIC DNA]</scope>
    <source>
        <strain evidence="4">SF006504</strain>
    </source>
</reference>
<keyword evidence="4" id="KW-1185">Reference proteome</keyword>
<proteinExistence type="predicted"/>